<keyword evidence="2" id="KW-1185">Reference proteome</keyword>
<evidence type="ECO:0000313" key="2">
    <source>
        <dbReference type="Proteomes" id="UP000664032"/>
    </source>
</evidence>
<proteinExistence type="predicted"/>
<sequence>METAGENGKLEPITDADLVLNEDLRRPFDVINDELAAMGGLSVEAFLNNVTSAVFDVNFHLQLPDLPSPEKESQKASKTDDPEESKSPTAANGRSNRNPITLLRHACENTFGSSEAVKYEYVETDPQNRQCILTITRPNGATRAYKSEAGAMRRADAKVQAAQIAIDMGAIDFISSGDADALKARKGLLLNPLDAIDDMELDVSVIVPPSAVLADKGPVEEIEDCCIEWRAGKVKPHWVYYNDPKNKKKHGVALRIALNAHLFRSYSVDPVHSTARAAKIACARTALNNDVLEFIRYGNGQTEPQRIIDEGEDEIVPIRGSTPGPPQGYTLQEYYETLPQPFPEDVGDMPAAEINGPAWLNLALQSARGARLVATFVPVVDSERHMHGCVLRIERPGEMRTYFVDPQFPKRGDARSAVCLLAMSQGVGDYIRELKEEAENKLPADKRKLAVEKLLPLIASESGKIRYGNRPLFIFSQERDAFGCTIKVDVSPDSDAPDVREYSTTAEYRNKADAKAAVTYLAAEAGLIDLLRFRGGELPSDYVPFWEAQMSGNGDYYVPKRKEPEREDAEGRIGKKRKRTNKDNNSDASEVSTPRTNMKPKLGSGDHPLPSKPVSLIPNSENFSRNTRWKSPHATGSRGLGPTNAHASAPRFGGQDRSGNRSGGPPVHARGYRDVSPSHTRPAPRGYSSYDDRPHYDDRAPYHDRAYYDERSEYRRDPSYRQSTPTYSRPESYANAYPPFQPPPAHGYYSSGYPPSPPPRHHHYAAYYAPPVAPPTPPHDPYGHGQGHHYSYPPGQYPPPSPVHYAQTAFPVSYPPQTPAVYNPPHPQPMPMIPPSPPTIPSHDPYSLRYRSNYPPRSPPQVEPYPPRTPPHVPAYASNHHSHPPPSPPHLSNPSYPPSYELEHQTSDSNRPLRNYRRHSTVGDTSRPRGNYYSKPLPESDNGWAGSRHGHNAASAGAMKSLSIDTGEYKRDRTASSPPRFFDHSLERLEAERTNSTSEVTVKTESVSGDDSVKHTMPPAVSARPRLEPSTSQSSVQSSNKSNYDVLNEFCEKENIEKPCFYHQVIHGKDGSVSYHVWAEKDSNRMELPTNHFSTIEEGMERLSKSILSYVRSKKAQNKA</sequence>
<name>A0ACB8GJ23_PSICU</name>
<evidence type="ECO:0000313" key="1">
    <source>
        <dbReference type="EMBL" id="KAH9475211.1"/>
    </source>
</evidence>
<accession>A0ACB8GJ23</accession>
<organism evidence="1 2">
    <name type="scientific">Psilocybe cubensis</name>
    <name type="common">Psychedelic mushroom</name>
    <name type="synonym">Stropharia cubensis</name>
    <dbReference type="NCBI Taxonomy" id="181762"/>
    <lineage>
        <taxon>Eukaryota</taxon>
        <taxon>Fungi</taxon>
        <taxon>Dikarya</taxon>
        <taxon>Basidiomycota</taxon>
        <taxon>Agaricomycotina</taxon>
        <taxon>Agaricomycetes</taxon>
        <taxon>Agaricomycetidae</taxon>
        <taxon>Agaricales</taxon>
        <taxon>Agaricineae</taxon>
        <taxon>Strophariaceae</taxon>
        <taxon>Psilocybe</taxon>
    </lineage>
</organism>
<comment type="caution">
    <text evidence="1">The sequence shown here is derived from an EMBL/GenBank/DDBJ whole genome shotgun (WGS) entry which is preliminary data.</text>
</comment>
<reference evidence="1" key="1">
    <citation type="submission" date="2021-10" db="EMBL/GenBank/DDBJ databases">
        <title>Psilocybe cubensis genome.</title>
        <authorList>
            <person name="Mckernan K.J."/>
            <person name="Crawford S."/>
            <person name="Trippe A."/>
            <person name="Kane L.T."/>
            <person name="Mclaughlin S."/>
        </authorList>
    </citation>
    <scope>NUCLEOTIDE SEQUENCE</scope>
    <source>
        <strain evidence="1">MGC-MH-2018</strain>
    </source>
</reference>
<dbReference type="Proteomes" id="UP000664032">
    <property type="component" value="Unassembled WGS sequence"/>
</dbReference>
<gene>
    <name evidence="1" type="ORF">JR316_0012322</name>
</gene>
<protein>
    <submittedName>
        <fullName evidence="1">Uncharacterized protein</fullName>
    </submittedName>
</protein>
<dbReference type="EMBL" id="JAFIQS020000012">
    <property type="protein sequence ID" value="KAH9475211.1"/>
    <property type="molecule type" value="Genomic_DNA"/>
</dbReference>